<reference evidence="5 6" key="1">
    <citation type="journal article" date="2019" name="Int. J. Syst. Evol. Microbiol.">
        <title>The Global Catalogue of Microorganisms (GCM) 10K type strain sequencing project: providing services to taxonomists for standard genome sequencing and annotation.</title>
        <authorList>
            <consortium name="The Broad Institute Genomics Platform"/>
            <consortium name="The Broad Institute Genome Sequencing Center for Infectious Disease"/>
            <person name="Wu L."/>
            <person name="Ma J."/>
        </authorList>
    </citation>
    <scope>NUCLEOTIDE SEQUENCE [LARGE SCALE GENOMIC DNA]</scope>
    <source>
        <strain evidence="5 6">JCM 12696</strain>
    </source>
</reference>
<gene>
    <name evidence="5" type="ORF">GCM10009654_17600</name>
</gene>
<dbReference type="PANTHER" id="PTHR44688:SF16">
    <property type="entry name" value="DNA-BINDING TRANSCRIPTIONAL ACTIVATOR DEVR_DOSR"/>
    <property type="match status" value="1"/>
</dbReference>
<evidence type="ECO:0000313" key="5">
    <source>
        <dbReference type="EMBL" id="GAA1161567.1"/>
    </source>
</evidence>
<proteinExistence type="predicted"/>
<comment type="caution">
    <text evidence="5">The sequence shown here is derived from an EMBL/GenBank/DDBJ whole genome shotgun (WGS) entry which is preliminary data.</text>
</comment>
<keyword evidence="6" id="KW-1185">Reference proteome</keyword>
<dbReference type="InterPro" id="IPR027417">
    <property type="entry name" value="P-loop_NTPase"/>
</dbReference>
<dbReference type="Pfam" id="PF00196">
    <property type="entry name" value="GerE"/>
    <property type="match status" value="1"/>
</dbReference>
<dbReference type="EMBL" id="BAAAKV010000012">
    <property type="protein sequence ID" value="GAA1161567.1"/>
    <property type="molecule type" value="Genomic_DNA"/>
</dbReference>
<dbReference type="PROSITE" id="PS50043">
    <property type="entry name" value="HTH_LUXR_2"/>
    <property type="match status" value="1"/>
</dbReference>
<dbReference type="RefSeq" id="WP_344272626.1">
    <property type="nucleotide sequence ID" value="NZ_BAAAKV010000012.1"/>
</dbReference>
<evidence type="ECO:0000313" key="6">
    <source>
        <dbReference type="Proteomes" id="UP001501371"/>
    </source>
</evidence>
<dbReference type="PROSITE" id="PS00622">
    <property type="entry name" value="HTH_LUXR_1"/>
    <property type="match status" value="1"/>
</dbReference>
<keyword evidence="1" id="KW-0805">Transcription regulation</keyword>
<organism evidence="5 6">
    <name type="scientific">Streptomyces hebeiensis</name>
    <dbReference type="NCBI Taxonomy" id="229486"/>
    <lineage>
        <taxon>Bacteria</taxon>
        <taxon>Bacillati</taxon>
        <taxon>Actinomycetota</taxon>
        <taxon>Actinomycetes</taxon>
        <taxon>Kitasatosporales</taxon>
        <taxon>Streptomycetaceae</taxon>
        <taxon>Streptomyces</taxon>
    </lineage>
</organism>
<dbReference type="SUPFAM" id="SSF52540">
    <property type="entry name" value="P-loop containing nucleoside triphosphate hydrolases"/>
    <property type="match status" value="1"/>
</dbReference>
<accession>A0ABN1UQI2</accession>
<name>A0ABN1UQI2_9ACTN</name>
<protein>
    <recommendedName>
        <fullName evidence="4">HTH luxR-type domain-containing protein</fullName>
    </recommendedName>
</protein>
<dbReference type="PANTHER" id="PTHR44688">
    <property type="entry name" value="DNA-BINDING TRANSCRIPTIONAL ACTIVATOR DEVR_DOSR"/>
    <property type="match status" value="1"/>
</dbReference>
<dbReference type="InterPro" id="IPR036388">
    <property type="entry name" value="WH-like_DNA-bd_sf"/>
</dbReference>
<dbReference type="Gene3D" id="3.40.50.300">
    <property type="entry name" value="P-loop containing nucleotide triphosphate hydrolases"/>
    <property type="match status" value="1"/>
</dbReference>
<dbReference type="PRINTS" id="PR00038">
    <property type="entry name" value="HTHLUXR"/>
</dbReference>
<dbReference type="InterPro" id="IPR016032">
    <property type="entry name" value="Sig_transdc_resp-reg_C-effctor"/>
</dbReference>
<dbReference type="InterPro" id="IPR000792">
    <property type="entry name" value="Tscrpt_reg_LuxR_C"/>
</dbReference>
<dbReference type="InterPro" id="IPR011990">
    <property type="entry name" value="TPR-like_helical_dom_sf"/>
</dbReference>
<dbReference type="Pfam" id="PF13191">
    <property type="entry name" value="AAA_16"/>
    <property type="match status" value="1"/>
</dbReference>
<dbReference type="SUPFAM" id="SSF46894">
    <property type="entry name" value="C-terminal effector domain of the bipartite response regulators"/>
    <property type="match status" value="1"/>
</dbReference>
<dbReference type="SMART" id="SM00421">
    <property type="entry name" value="HTH_LUXR"/>
    <property type="match status" value="1"/>
</dbReference>
<dbReference type="InterPro" id="IPR041664">
    <property type="entry name" value="AAA_16"/>
</dbReference>
<keyword evidence="3" id="KW-0804">Transcription</keyword>
<keyword evidence="2" id="KW-0238">DNA-binding</keyword>
<sequence>MISASRNAYQKEFDELLADAWLHGGVLVLHGGPGTGKTTLLREFRERALAADALCLTAVGFRNESCLPFTVVEQLGYCPGAPRPVVSALERLVAHGAPRDPRDHGHVARLRELTAALGETARRGRLVLLVDDLHYTDNASRDCLLHLARRACASGIVMVMTYGRALHEGSVERSEFETVPGCRLVEASPLSLGEVRLLLEAEWGAGAAERLHESCHRVSGGSPALVLALIQDHRPAEAARTGTAEMTVGNGFRGAYLTRLSNHPTLLSCVRAAALLDRDASAERVARLLARDTEAVAGELAELVGAGLLLTGGRFRHPAARAAVLEGPGGTERARLRLRAAQLLRADGAPPTTVAEHLVAAGEVPDETGVAVLLRAAWQWLAEGRADAASRCLRLADRAGLDPDRREHVTLGLVSALWCVNPAAAEPEIARLMAAVRAGTAEERTLHGLIDWLLWFGRSEEATEAIARLRKVYDPDAPHGGYRLTATRAMVAQLRPDALADLPVPERQADDAEVAAISQGTTASPVTTASSVTTPSPVITASPITTVTADITGTVPEQPAPPSVDHAGAPGGQAELVQFGLELSRAGTVLQLPAPFPEWQLLWEREITALLGLAQHGHLTMADQLGRGLLARFPAGSPARHALLRGIHAWTAVQRGDMRTAVAHASGALDELSPHSWGVAIGSPLSSLVIAHTAMGQLDEAARYLELPVPEAMSRSVFGLFHLVGRGYHALAAGRPYAALSDFTACAPLAERWRPPSRHLFDWRTGAAEAFLALGERDRARDLAERQLDEIGTVVCAARGDALRTLAATGPVAARRLLLDEAVQVLRACDSRLSLARVLSDLSEVHLDAGHTERARALWREAQGLARQAGARTPHWTARTPSAAEAARPPAPVRAPAPAAAALDERLLSEAEWRVAALASEGKSNRQIARHLYITVSTVEQHLTRVYRKLSVRRRAELSQLIRPVASETGPLTD</sequence>
<evidence type="ECO:0000256" key="3">
    <source>
        <dbReference type="ARBA" id="ARBA00023163"/>
    </source>
</evidence>
<evidence type="ECO:0000259" key="4">
    <source>
        <dbReference type="PROSITE" id="PS50043"/>
    </source>
</evidence>
<dbReference type="Proteomes" id="UP001501371">
    <property type="component" value="Unassembled WGS sequence"/>
</dbReference>
<feature type="domain" description="HTH luxR-type" evidence="4">
    <location>
        <begin position="901"/>
        <end position="966"/>
    </location>
</feature>
<dbReference type="CDD" id="cd06170">
    <property type="entry name" value="LuxR_C_like"/>
    <property type="match status" value="1"/>
</dbReference>
<evidence type="ECO:0000256" key="2">
    <source>
        <dbReference type="ARBA" id="ARBA00023125"/>
    </source>
</evidence>
<dbReference type="Gene3D" id="1.10.10.10">
    <property type="entry name" value="Winged helix-like DNA-binding domain superfamily/Winged helix DNA-binding domain"/>
    <property type="match status" value="1"/>
</dbReference>
<evidence type="ECO:0000256" key="1">
    <source>
        <dbReference type="ARBA" id="ARBA00023015"/>
    </source>
</evidence>
<dbReference type="Gene3D" id="1.25.40.10">
    <property type="entry name" value="Tetratricopeptide repeat domain"/>
    <property type="match status" value="1"/>
</dbReference>